<dbReference type="SUPFAM" id="SSF51366">
    <property type="entry name" value="Ribulose-phoshate binding barrel"/>
    <property type="match status" value="1"/>
</dbReference>
<dbReference type="InterPro" id="IPR011060">
    <property type="entry name" value="RibuloseP-bd_barrel"/>
</dbReference>
<comment type="caution">
    <text evidence="2">The sequence shown here is derived from an EMBL/GenBank/DDBJ whole genome shotgun (WGS) entry which is preliminary data.</text>
</comment>
<gene>
    <name evidence="2" type="ORF">BAY60_15135</name>
</gene>
<dbReference type="Proteomes" id="UP000249915">
    <property type="component" value="Unassembled WGS sequence"/>
</dbReference>
<keyword evidence="1" id="KW-0456">Lyase</keyword>
<dbReference type="RefSeq" id="WP_112281729.1">
    <property type="nucleotide sequence ID" value="NZ_MASW01000002.1"/>
</dbReference>
<dbReference type="GO" id="GO:0019854">
    <property type="term" value="P:L-ascorbic acid catabolic process"/>
    <property type="evidence" value="ECO:0007669"/>
    <property type="project" value="TreeGrafter"/>
</dbReference>
<dbReference type="GO" id="GO:0006207">
    <property type="term" value="P:'de novo' pyrimidine nucleobase biosynthetic process"/>
    <property type="evidence" value="ECO:0007669"/>
    <property type="project" value="InterPro"/>
</dbReference>
<dbReference type="PANTHER" id="PTHR35039">
    <property type="entry name" value="3-KETO-L-GULONATE-6-PHOSPHATE DECARBOXYLASE SGBH-RELATED"/>
    <property type="match status" value="1"/>
</dbReference>
<dbReference type="AlphaFoldDB" id="A0A2V4BDL4"/>
<sequence>MIELQIALDRMELERAVAIAAAVAAAVDGVEVGTSLVKRYGMAAVEAVAAAVGEQAWVLADLKTADDAEYEFGLAFDAGARAATVLGVASPATVEAATRLAAERGREAVVDLMLLGERQRADVAARTGADVVLAAHVGKDDQAAAAGPLGQLGTWARGRRLAVAGGLGVADVPALRGYDGLRLIVGSAVTRAADPAAAVAALDAARRQPDSTDPTGRNAR</sequence>
<dbReference type="PANTHER" id="PTHR35039:SF3">
    <property type="entry name" value="3-KETO-L-GULONATE-6-PHOSPHATE DECARBOXYLASE SGBH-RELATED"/>
    <property type="match status" value="1"/>
</dbReference>
<dbReference type="OrthoDB" id="7943715at2"/>
<dbReference type="GO" id="GO:0004590">
    <property type="term" value="F:orotidine-5'-phosphate decarboxylase activity"/>
    <property type="evidence" value="ECO:0007669"/>
    <property type="project" value="InterPro"/>
</dbReference>
<keyword evidence="3" id="KW-1185">Reference proteome</keyword>
<evidence type="ECO:0000256" key="1">
    <source>
        <dbReference type="ARBA" id="ARBA00023239"/>
    </source>
</evidence>
<evidence type="ECO:0000313" key="2">
    <source>
        <dbReference type="EMBL" id="PXY27719.1"/>
    </source>
</evidence>
<name>A0A2V4BDL4_9PSEU</name>
<dbReference type="InterPro" id="IPR001754">
    <property type="entry name" value="OMPdeCOase_dom"/>
</dbReference>
<reference evidence="2 3" key="1">
    <citation type="submission" date="2016-07" db="EMBL/GenBank/DDBJ databases">
        <title>Draft genome sequence of Prauserella muralis DSM 45305, isolated from a mould-covered wall in an indoor environment.</title>
        <authorList>
            <person name="Ruckert C."/>
            <person name="Albersmeier A."/>
            <person name="Jiang C.-L."/>
            <person name="Jiang Y."/>
            <person name="Kalinowski J."/>
            <person name="Schneider O."/>
            <person name="Winkler A."/>
            <person name="Zotchev S.B."/>
        </authorList>
    </citation>
    <scope>NUCLEOTIDE SEQUENCE [LARGE SCALE GENOMIC DNA]</scope>
    <source>
        <strain evidence="2 3">DSM 45305</strain>
    </source>
</reference>
<accession>A0A2V4BDL4</accession>
<dbReference type="Gene3D" id="3.20.20.70">
    <property type="entry name" value="Aldolase class I"/>
    <property type="match status" value="1"/>
</dbReference>
<protein>
    <submittedName>
        <fullName evidence="2">Uncharacterized protein</fullName>
    </submittedName>
</protein>
<dbReference type="InterPro" id="IPR013785">
    <property type="entry name" value="Aldolase_TIM"/>
</dbReference>
<dbReference type="Pfam" id="PF00215">
    <property type="entry name" value="OMPdecase"/>
    <property type="match status" value="1"/>
</dbReference>
<dbReference type="EMBL" id="MASW01000002">
    <property type="protein sequence ID" value="PXY27719.1"/>
    <property type="molecule type" value="Genomic_DNA"/>
</dbReference>
<proteinExistence type="predicted"/>
<dbReference type="SMART" id="SM00934">
    <property type="entry name" value="OMPdecase"/>
    <property type="match status" value="1"/>
</dbReference>
<dbReference type="GO" id="GO:0033982">
    <property type="term" value="F:3-dehydro-L-gulonate-6-phosphate decarboxylase activity"/>
    <property type="evidence" value="ECO:0007669"/>
    <property type="project" value="TreeGrafter"/>
</dbReference>
<evidence type="ECO:0000313" key="3">
    <source>
        <dbReference type="Proteomes" id="UP000249915"/>
    </source>
</evidence>
<organism evidence="2 3">
    <name type="scientific">Prauserella muralis</name>
    <dbReference type="NCBI Taxonomy" id="588067"/>
    <lineage>
        <taxon>Bacteria</taxon>
        <taxon>Bacillati</taxon>
        <taxon>Actinomycetota</taxon>
        <taxon>Actinomycetes</taxon>
        <taxon>Pseudonocardiales</taxon>
        <taxon>Pseudonocardiaceae</taxon>
        <taxon>Prauserella</taxon>
    </lineage>
</organism>